<keyword evidence="4" id="KW-1185">Reference proteome</keyword>
<dbReference type="RefSeq" id="WP_110390579.1">
    <property type="nucleotide sequence ID" value="NZ_QJKI01000008.1"/>
</dbReference>
<dbReference type="InterPro" id="IPR036412">
    <property type="entry name" value="HAD-like_sf"/>
</dbReference>
<feature type="active site" description="Proton donor" evidence="2">
    <location>
        <position position="14"/>
    </location>
</feature>
<dbReference type="OrthoDB" id="6120213at2"/>
<dbReference type="InterPro" id="IPR023214">
    <property type="entry name" value="HAD_sf"/>
</dbReference>
<dbReference type="PANTHER" id="PTHR16504:SF4">
    <property type="entry name" value="5'(3')-DEOXYRIBONUCLEOTIDASE"/>
    <property type="match status" value="1"/>
</dbReference>
<dbReference type="SUPFAM" id="SSF56784">
    <property type="entry name" value="HAD-like"/>
    <property type="match status" value="1"/>
</dbReference>
<dbReference type="Pfam" id="PF06941">
    <property type="entry name" value="NT5C"/>
    <property type="match status" value="1"/>
</dbReference>
<dbReference type="GO" id="GO:0008253">
    <property type="term" value="F:5'-nucleotidase activity"/>
    <property type="evidence" value="ECO:0007669"/>
    <property type="project" value="InterPro"/>
</dbReference>
<evidence type="ECO:0000256" key="2">
    <source>
        <dbReference type="PIRSR" id="PIRSR610708-1"/>
    </source>
</evidence>
<protein>
    <submittedName>
        <fullName evidence="3">5'-nucleotidase</fullName>
    </submittedName>
</protein>
<sequence>MTASEPAHVLIDFDGVLADFDQGFLRVWRTAYPDRPWLPPAARRHFYLREDYPPAWRDAVQAVIDAPGFYRQLPVMAGAQAALAALAARGYRLTVCTSPGATLAERRAWLAEHFGPVLAQGMLACADKTQVDGDWLIDDNPAPSGARAPRWRHIVFDQPYNRHVPGLRLNWQNWAQHWPESG</sequence>
<evidence type="ECO:0000313" key="3">
    <source>
        <dbReference type="EMBL" id="PXX79120.1"/>
    </source>
</evidence>
<dbReference type="AlphaFoldDB" id="A0A318KND2"/>
<dbReference type="Gene3D" id="1.10.40.40">
    <property type="entry name" value="Deoxyribonucleotidase, domain 2"/>
    <property type="match status" value="1"/>
</dbReference>
<dbReference type="EMBL" id="QJKI01000008">
    <property type="protein sequence ID" value="PXX79120.1"/>
    <property type="molecule type" value="Genomic_DNA"/>
</dbReference>
<dbReference type="Gene3D" id="3.40.50.1000">
    <property type="entry name" value="HAD superfamily/HAD-like"/>
    <property type="match status" value="1"/>
</dbReference>
<reference evidence="3 4" key="1">
    <citation type="submission" date="2018-05" db="EMBL/GenBank/DDBJ databases">
        <title>Genomic Encyclopedia of Type Strains, Phase IV (KMG-IV): sequencing the most valuable type-strain genomes for metagenomic binning, comparative biology and taxonomic classification.</title>
        <authorList>
            <person name="Goeker M."/>
        </authorList>
    </citation>
    <scope>NUCLEOTIDE SEQUENCE [LARGE SCALE GENOMIC DNA]</scope>
    <source>
        <strain evidence="3 4">DSM 29661</strain>
    </source>
</reference>
<gene>
    <name evidence="3" type="ORF">DFR34_10810</name>
</gene>
<proteinExistence type="inferred from homology"/>
<comment type="caution">
    <text evidence="3">The sequence shown here is derived from an EMBL/GenBank/DDBJ whole genome shotgun (WGS) entry which is preliminary data.</text>
</comment>
<dbReference type="GO" id="GO:0009223">
    <property type="term" value="P:pyrimidine deoxyribonucleotide catabolic process"/>
    <property type="evidence" value="ECO:0007669"/>
    <property type="project" value="TreeGrafter"/>
</dbReference>
<dbReference type="PANTHER" id="PTHR16504">
    <property type="entry name" value="5'(3')-DEOXYRIBONUCLEOTIDASE"/>
    <property type="match status" value="1"/>
</dbReference>
<accession>A0A318KND2</accession>
<dbReference type="Proteomes" id="UP000247555">
    <property type="component" value="Unassembled WGS sequence"/>
</dbReference>
<comment type="similarity">
    <text evidence="1">Belongs to the 5'(3')-deoxyribonucleotidase family.</text>
</comment>
<feature type="active site" description="Nucleophile" evidence="2">
    <location>
        <position position="12"/>
    </location>
</feature>
<organism evidence="3 4">
    <name type="scientific">Rivihabitans pingtungensis</name>
    <dbReference type="NCBI Taxonomy" id="1054498"/>
    <lineage>
        <taxon>Bacteria</taxon>
        <taxon>Pseudomonadati</taxon>
        <taxon>Pseudomonadota</taxon>
        <taxon>Betaproteobacteria</taxon>
        <taxon>Neisseriales</taxon>
        <taxon>Aquaspirillaceae</taxon>
        <taxon>Rivihabitans</taxon>
    </lineage>
</organism>
<evidence type="ECO:0000256" key="1">
    <source>
        <dbReference type="ARBA" id="ARBA00009589"/>
    </source>
</evidence>
<evidence type="ECO:0000313" key="4">
    <source>
        <dbReference type="Proteomes" id="UP000247555"/>
    </source>
</evidence>
<name>A0A318KND2_9NEIS</name>
<dbReference type="InterPro" id="IPR010708">
    <property type="entry name" value="5'(3')-deoxyribonucleotidase"/>
</dbReference>